<name>A0ABN3WKA0_9ACTN</name>
<organism evidence="1 2">
    <name type="scientific">Streptosporangium fragile</name>
    <dbReference type="NCBI Taxonomy" id="46186"/>
    <lineage>
        <taxon>Bacteria</taxon>
        <taxon>Bacillati</taxon>
        <taxon>Actinomycetota</taxon>
        <taxon>Actinomycetes</taxon>
        <taxon>Streptosporangiales</taxon>
        <taxon>Streptosporangiaceae</taxon>
        <taxon>Streptosporangium</taxon>
    </lineage>
</organism>
<reference evidence="1 2" key="1">
    <citation type="journal article" date="2019" name="Int. J. Syst. Evol. Microbiol.">
        <title>The Global Catalogue of Microorganisms (GCM) 10K type strain sequencing project: providing services to taxonomists for standard genome sequencing and annotation.</title>
        <authorList>
            <consortium name="The Broad Institute Genomics Platform"/>
            <consortium name="The Broad Institute Genome Sequencing Center for Infectious Disease"/>
            <person name="Wu L."/>
            <person name="Ma J."/>
        </authorList>
    </citation>
    <scope>NUCLEOTIDE SEQUENCE [LARGE SCALE GENOMIC DNA]</scope>
    <source>
        <strain evidence="1 2">JCM 6242</strain>
    </source>
</reference>
<dbReference type="Proteomes" id="UP001500831">
    <property type="component" value="Unassembled WGS sequence"/>
</dbReference>
<evidence type="ECO:0008006" key="3">
    <source>
        <dbReference type="Google" id="ProtNLM"/>
    </source>
</evidence>
<dbReference type="EMBL" id="BAAAVI010000209">
    <property type="protein sequence ID" value="GAA2917423.1"/>
    <property type="molecule type" value="Genomic_DNA"/>
</dbReference>
<comment type="caution">
    <text evidence="1">The sequence shown here is derived from an EMBL/GenBank/DDBJ whole genome shotgun (WGS) entry which is preliminary data.</text>
</comment>
<evidence type="ECO:0000313" key="2">
    <source>
        <dbReference type="Proteomes" id="UP001500831"/>
    </source>
</evidence>
<dbReference type="NCBIfam" id="NF038157">
    <property type="entry name" value="lanti_ALQxL"/>
    <property type="match status" value="1"/>
</dbReference>
<protein>
    <recommendedName>
        <fullName evidence="3">Lantibiotic</fullName>
    </recommendedName>
</protein>
<evidence type="ECO:0000313" key="1">
    <source>
        <dbReference type="EMBL" id="GAA2917423.1"/>
    </source>
</evidence>
<keyword evidence="2" id="KW-1185">Reference proteome</keyword>
<proteinExistence type="predicted"/>
<accession>A0ABN3WKA0</accession>
<sequence>MVNGLATTTKERKNIMELDITALDMLPAAEESKLKDCNVTCGLHTGTCSGQTMCHQTW</sequence>
<gene>
    <name evidence="1" type="ORF">GCM10010517_82040</name>
</gene>